<dbReference type="InterPro" id="IPR003661">
    <property type="entry name" value="HisK_dim/P_dom"/>
</dbReference>
<protein>
    <recommendedName>
        <fullName evidence="2">histidine kinase</fullName>
        <ecNumber evidence="2">2.7.13.3</ecNumber>
    </recommendedName>
</protein>
<evidence type="ECO:0000313" key="6">
    <source>
        <dbReference type="Proteomes" id="UP000280395"/>
    </source>
</evidence>
<evidence type="ECO:0000313" key="5">
    <source>
        <dbReference type="EMBL" id="RMU45137.1"/>
    </source>
</evidence>
<evidence type="ECO:0000256" key="3">
    <source>
        <dbReference type="SAM" id="Phobius"/>
    </source>
</evidence>
<gene>
    <name evidence="5" type="ORF">ALP29_04467</name>
</gene>
<dbReference type="EMBL" id="RBUA01001337">
    <property type="protein sequence ID" value="RMU45137.1"/>
    <property type="molecule type" value="Genomic_DNA"/>
</dbReference>
<dbReference type="Pfam" id="PF00512">
    <property type="entry name" value="HisKA"/>
    <property type="match status" value="1"/>
</dbReference>
<evidence type="ECO:0000256" key="2">
    <source>
        <dbReference type="ARBA" id="ARBA00012438"/>
    </source>
</evidence>
<keyword evidence="3" id="KW-0812">Transmembrane</keyword>
<dbReference type="CDD" id="cd00082">
    <property type="entry name" value="HisKA"/>
    <property type="match status" value="1"/>
</dbReference>
<evidence type="ECO:0000256" key="1">
    <source>
        <dbReference type="ARBA" id="ARBA00000085"/>
    </source>
</evidence>
<sequence length="147" mass="16136">MLEQPRVNDKPMWRWIGLRMSLLAIGAVVVISVCMWINVTLSDWYFVQHLPPGVREELLALRAEHELRTPLNAAMGRVQGMLDEVFPSDATQLGMVKRQLDQLRKLVDDLHLLSMARAGRPAGAGVQRVFSGGPGGRAACVVPAAIG</sequence>
<organism evidence="5 6">
    <name type="scientific">Pseudomonas syringae pv. avii</name>
    <dbReference type="NCBI Taxonomy" id="663959"/>
    <lineage>
        <taxon>Bacteria</taxon>
        <taxon>Pseudomonadati</taxon>
        <taxon>Pseudomonadota</taxon>
        <taxon>Gammaproteobacteria</taxon>
        <taxon>Pseudomonadales</taxon>
        <taxon>Pseudomonadaceae</taxon>
        <taxon>Pseudomonas</taxon>
        <taxon>Pseudomonas syringae</taxon>
    </lineage>
</organism>
<dbReference type="SMART" id="SM00388">
    <property type="entry name" value="HisKA"/>
    <property type="match status" value="1"/>
</dbReference>
<reference evidence="5 6" key="1">
    <citation type="submission" date="2018-08" db="EMBL/GenBank/DDBJ databases">
        <title>Recombination of ecologically and evolutionarily significant loci maintains genetic cohesion in the Pseudomonas syringae species complex.</title>
        <authorList>
            <person name="Dillon M."/>
            <person name="Thakur S."/>
            <person name="Almeida R.N.D."/>
            <person name="Weir B.S."/>
            <person name="Guttman D.S."/>
        </authorList>
    </citation>
    <scope>NUCLEOTIDE SEQUENCE [LARGE SCALE GENOMIC DNA]</scope>
    <source>
        <strain evidence="5 6">ICMP 14479</strain>
    </source>
</reference>
<dbReference type="Gene3D" id="1.10.287.130">
    <property type="match status" value="1"/>
</dbReference>
<comment type="catalytic activity">
    <reaction evidence="1">
        <text>ATP + protein L-histidine = ADP + protein N-phospho-L-histidine.</text>
        <dbReference type="EC" id="2.7.13.3"/>
    </reaction>
</comment>
<feature type="transmembrane region" description="Helical" evidence="3">
    <location>
        <begin position="20"/>
        <end position="39"/>
    </location>
</feature>
<dbReference type="SUPFAM" id="SSF47384">
    <property type="entry name" value="Homodimeric domain of signal transducing histidine kinase"/>
    <property type="match status" value="1"/>
</dbReference>
<dbReference type="GO" id="GO:0000155">
    <property type="term" value="F:phosphorelay sensor kinase activity"/>
    <property type="evidence" value="ECO:0007669"/>
    <property type="project" value="InterPro"/>
</dbReference>
<dbReference type="InterPro" id="IPR036097">
    <property type="entry name" value="HisK_dim/P_sf"/>
</dbReference>
<keyword evidence="3" id="KW-0472">Membrane</keyword>
<name>A0A3M5UIL5_PSESX</name>
<keyword evidence="3" id="KW-1133">Transmembrane helix</keyword>
<evidence type="ECO:0000259" key="4">
    <source>
        <dbReference type="SMART" id="SM00388"/>
    </source>
</evidence>
<dbReference type="AlphaFoldDB" id="A0A3M5UIL5"/>
<proteinExistence type="predicted"/>
<comment type="caution">
    <text evidence="5">The sequence shown here is derived from an EMBL/GenBank/DDBJ whole genome shotgun (WGS) entry which is preliminary data.</text>
</comment>
<dbReference type="EC" id="2.7.13.3" evidence="2"/>
<dbReference type="Proteomes" id="UP000280395">
    <property type="component" value="Unassembled WGS sequence"/>
</dbReference>
<accession>A0A3M5UIL5</accession>
<feature type="domain" description="Signal transduction histidine kinase dimerisation/phosphoacceptor" evidence="4">
    <location>
        <begin position="55"/>
        <end position="119"/>
    </location>
</feature>